<organism evidence="1 2">
    <name type="scientific">Streptomyces atratus</name>
    <dbReference type="NCBI Taxonomy" id="1893"/>
    <lineage>
        <taxon>Bacteria</taxon>
        <taxon>Bacillati</taxon>
        <taxon>Actinomycetota</taxon>
        <taxon>Actinomycetes</taxon>
        <taxon>Kitasatosporales</taxon>
        <taxon>Streptomycetaceae</taxon>
        <taxon>Streptomyces</taxon>
    </lineage>
</organism>
<evidence type="ECO:0000313" key="1">
    <source>
        <dbReference type="EMBL" id="AXE81858.1"/>
    </source>
</evidence>
<protein>
    <recommendedName>
        <fullName evidence="3">Fe2OG dioxygenase domain-containing protein</fullName>
    </recommendedName>
</protein>
<dbReference type="KEGG" id="sata:C5746_38540"/>
<dbReference type="Proteomes" id="UP000252698">
    <property type="component" value="Chromosome"/>
</dbReference>
<proteinExistence type="predicted"/>
<dbReference type="RefSeq" id="WP_114248262.1">
    <property type="nucleotide sequence ID" value="NZ_CP027306.1"/>
</dbReference>
<evidence type="ECO:0000313" key="2">
    <source>
        <dbReference type="Proteomes" id="UP000252698"/>
    </source>
</evidence>
<dbReference type="AlphaFoldDB" id="A0A2Z5JNJ0"/>
<dbReference type="EMBL" id="CP027306">
    <property type="protein sequence ID" value="AXE81858.1"/>
    <property type="molecule type" value="Genomic_DNA"/>
</dbReference>
<gene>
    <name evidence="1" type="ORF">C5746_38540</name>
</gene>
<sequence>MTGTGAGAVQAPPSRTVTGWSGDADYFSFPEHHEFRPEPVVDVLRGRRAGVIFRGMVARDVCAELAARFWDSPDRERRSTEAPSYHLGAYHYHKTTEHYLDESERGAAALDKVLDLPDDPLTTFYTGLAEELAPEGVDVRLARHHGRTASRGLLRSWHGDGRYALDPHEDRSQCTEPRQADFEIQRVVDHEVCALNICLEKGDGGRLLVWNIQPDDASKRRMGLHHTGSPYPTRTLDGIECRWIDVHPGDVYVFNGSHVHAVEPNSDPGTRRTTLAGIFGFIDDGTVVSWT</sequence>
<dbReference type="GeneID" id="95524208"/>
<dbReference type="SUPFAM" id="SSF51197">
    <property type="entry name" value="Clavaminate synthase-like"/>
    <property type="match status" value="1"/>
</dbReference>
<accession>A0A2Z5JNJ0</accession>
<evidence type="ECO:0008006" key="3">
    <source>
        <dbReference type="Google" id="ProtNLM"/>
    </source>
</evidence>
<dbReference type="Gene3D" id="2.60.120.620">
    <property type="entry name" value="q2cbj1_9rhob like domain"/>
    <property type="match status" value="1"/>
</dbReference>
<reference evidence="1 2" key="1">
    <citation type="journal article" date="2018" name="Front. Microbiol.">
        <title>Genome Sequencing of Streptomyces atratus SCSIOZH16 and Activation Production of Nocardamine via Metabolic Engineering.</title>
        <authorList>
            <person name="Li Y."/>
            <person name="Zhang C."/>
            <person name="Liu C."/>
            <person name="Ju J."/>
            <person name="Ma J."/>
        </authorList>
    </citation>
    <scope>NUCLEOTIDE SEQUENCE [LARGE SCALE GENOMIC DNA]</scope>
    <source>
        <strain evidence="1 2">SCSIO_ZH16</strain>
    </source>
</reference>
<name>A0A2Z5JNJ0_STRAR</name>